<dbReference type="AlphaFoldDB" id="A0A3B1CQY7"/>
<dbReference type="InterPro" id="IPR021953">
    <property type="entry name" value="DUF3570"/>
</dbReference>
<reference evidence="1" key="1">
    <citation type="submission" date="2018-06" db="EMBL/GenBank/DDBJ databases">
        <authorList>
            <person name="Zhirakovskaya E."/>
        </authorList>
    </citation>
    <scope>NUCLEOTIDE SEQUENCE</scope>
</reference>
<evidence type="ECO:0008006" key="2">
    <source>
        <dbReference type="Google" id="ProtNLM"/>
    </source>
</evidence>
<accession>A0A3B1CQY7</accession>
<dbReference type="Pfam" id="PF12094">
    <property type="entry name" value="DUF3570"/>
    <property type="match status" value="1"/>
</dbReference>
<organism evidence="1">
    <name type="scientific">hydrothermal vent metagenome</name>
    <dbReference type="NCBI Taxonomy" id="652676"/>
    <lineage>
        <taxon>unclassified sequences</taxon>
        <taxon>metagenomes</taxon>
        <taxon>ecological metagenomes</taxon>
    </lineage>
</organism>
<sequence>MDAIKKKRGLKSKLALASLSLVGVATGVSAGEFEGLEVDTSILFYQESDNRVTAFEPVLNIQKEFSGDRFANVKLVIDALTGATPNGATPSNTPQTFTRPSGNGTYTVVAGETPLDDTFLDTRVALSGSWTQPLDRLSKATVGLNLSVEFDFRSIGLNTSVSRDFNQRNTTLTFGLAGEFDTIEPEGGIPNALDQMVMLNQLPAREADDTRTIIDVIFGLTQVVNRKTLMQFNYSFSQSSGYHTDPFKLISRIDETLADTDPNFLTYLYENRPDSRMRHSLYWLTRYHLTRDVLGVSYRLYTDDWGILSHTLDLTYRLKFKEKHFLEPHIRYYQQTEADFYRVGVSTNAPLPAEVSADYRLAAFTGITVGFSYGWDFRDESSLLVRLEYYMQDGDASHDTAIGFQKNQDLFPDMQATIIQIQYSF</sequence>
<protein>
    <recommendedName>
        <fullName evidence="2">DUF3570 domain-containing protein</fullName>
    </recommendedName>
</protein>
<name>A0A3B1CQY7_9ZZZZ</name>
<dbReference type="EMBL" id="UOGF01000044">
    <property type="protein sequence ID" value="VAX28891.1"/>
    <property type="molecule type" value="Genomic_DNA"/>
</dbReference>
<gene>
    <name evidence="1" type="ORF">MNBD_NITROSPIRAE01-1617</name>
</gene>
<proteinExistence type="predicted"/>
<evidence type="ECO:0000313" key="1">
    <source>
        <dbReference type="EMBL" id="VAX28891.1"/>
    </source>
</evidence>